<protein>
    <recommendedName>
        <fullName evidence="4">Haem-binding uptake Tiki superfamily ChaN domain-containing protein</fullName>
    </recommendedName>
</protein>
<feature type="chain" id="PRO_5046290985" description="Haem-binding uptake Tiki superfamily ChaN domain-containing protein" evidence="1">
    <location>
        <begin position="22"/>
        <end position="389"/>
    </location>
</feature>
<dbReference type="RefSeq" id="WP_378255712.1">
    <property type="nucleotide sequence ID" value="NZ_JBHSJV010000001.1"/>
</dbReference>
<proteinExistence type="predicted"/>
<reference evidence="3" key="1">
    <citation type="journal article" date="2019" name="Int. J. Syst. Evol. Microbiol.">
        <title>The Global Catalogue of Microorganisms (GCM) 10K type strain sequencing project: providing services to taxonomists for standard genome sequencing and annotation.</title>
        <authorList>
            <consortium name="The Broad Institute Genomics Platform"/>
            <consortium name="The Broad Institute Genome Sequencing Center for Infectious Disease"/>
            <person name="Wu L."/>
            <person name="Ma J."/>
        </authorList>
    </citation>
    <scope>NUCLEOTIDE SEQUENCE [LARGE SCALE GENOMIC DNA]</scope>
    <source>
        <strain evidence="3">KCTC 42423</strain>
    </source>
</reference>
<dbReference type="Proteomes" id="UP001597459">
    <property type="component" value="Unassembled WGS sequence"/>
</dbReference>
<feature type="signal peptide" evidence="1">
    <location>
        <begin position="1"/>
        <end position="21"/>
    </location>
</feature>
<gene>
    <name evidence="2" type="ORF">ACFSTE_04895</name>
</gene>
<name>A0ABW5N587_9FLAO</name>
<dbReference type="EMBL" id="JBHULX010000003">
    <property type="protein sequence ID" value="MFD2590157.1"/>
    <property type="molecule type" value="Genomic_DNA"/>
</dbReference>
<comment type="caution">
    <text evidence="2">The sequence shown here is derived from an EMBL/GenBank/DDBJ whole genome shotgun (WGS) entry which is preliminary data.</text>
</comment>
<evidence type="ECO:0000313" key="2">
    <source>
        <dbReference type="EMBL" id="MFD2590157.1"/>
    </source>
</evidence>
<keyword evidence="1" id="KW-0732">Signal</keyword>
<organism evidence="2 3">
    <name type="scientific">Aquimarina hainanensis</name>
    <dbReference type="NCBI Taxonomy" id="1578017"/>
    <lineage>
        <taxon>Bacteria</taxon>
        <taxon>Pseudomonadati</taxon>
        <taxon>Bacteroidota</taxon>
        <taxon>Flavobacteriia</taxon>
        <taxon>Flavobacteriales</taxon>
        <taxon>Flavobacteriaceae</taxon>
        <taxon>Aquimarina</taxon>
    </lineage>
</organism>
<evidence type="ECO:0008006" key="4">
    <source>
        <dbReference type="Google" id="ProtNLM"/>
    </source>
</evidence>
<evidence type="ECO:0000256" key="1">
    <source>
        <dbReference type="SAM" id="SignalP"/>
    </source>
</evidence>
<sequence length="389" mass="44106">MKQLYIALTLFFLAVNTYGQAALAKVINTNKATFSCQQGQFKGDGWDKIMTEIASHKNTLIGEDHFFNEIPLFVSEITSKIKFDNFFCEIDPYSGDFISQKIHKLPQDKLDQFITDYKYAFSFYALAPEFQLLKKLIKKGTNIIGTDQIALTADGLIASKLKEITQHKKAKELYSNIAINSKKQFGLFTSGKGSPYLFTDEFEQNLQELEKLKLSASEQKIIASLKLSREIYRDQNHHLRIQLMKNEILKNIEAFNTGKNLFKYGAIHVNKAQSILGGYDIGNFVSNISDANFESSLHIMIIGKNGIQGVPFEGMEPQKINPSGNDLKHYAPFFEASDAIHWSLFDISQILKTIKSDKLQIEDETLKKTLHGFDYIIVIPNVTPAPFMN</sequence>
<accession>A0ABW5N587</accession>
<evidence type="ECO:0000313" key="3">
    <source>
        <dbReference type="Proteomes" id="UP001597459"/>
    </source>
</evidence>
<keyword evidence="3" id="KW-1185">Reference proteome</keyword>